<dbReference type="Gramene" id="OMERI11G15660.1">
    <property type="protein sequence ID" value="OMERI11G15660.1"/>
    <property type="gene ID" value="OMERI11G15660"/>
</dbReference>
<evidence type="ECO:0000313" key="3">
    <source>
        <dbReference type="Proteomes" id="UP000008021"/>
    </source>
</evidence>
<evidence type="ECO:0000313" key="2">
    <source>
        <dbReference type="EnsemblPlants" id="OMERI11G15660.1"/>
    </source>
</evidence>
<dbReference type="Proteomes" id="UP000008021">
    <property type="component" value="Chromosome 11"/>
</dbReference>
<reference evidence="2" key="1">
    <citation type="submission" date="2015-04" db="UniProtKB">
        <authorList>
            <consortium name="EnsemblPlants"/>
        </authorList>
    </citation>
    <scope>IDENTIFICATION</scope>
</reference>
<keyword evidence="3" id="KW-1185">Reference proteome</keyword>
<protein>
    <recommendedName>
        <fullName evidence="4">DUF834 domain-containing protein</fullName>
    </recommendedName>
</protein>
<evidence type="ECO:0000256" key="1">
    <source>
        <dbReference type="SAM" id="MobiDB-lite"/>
    </source>
</evidence>
<reference evidence="2" key="2">
    <citation type="submission" date="2018-05" db="EMBL/GenBank/DDBJ databases">
        <title>OmerRS3 (Oryza meridionalis Reference Sequence Version 3).</title>
        <authorList>
            <person name="Zhang J."/>
            <person name="Kudrna D."/>
            <person name="Lee S."/>
            <person name="Talag J."/>
            <person name="Welchert J."/>
            <person name="Wing R.A."/>
        </authorList>
    </citation>
    <scope>NUCLEOTIDE SEQUENCE [LARGE SCALE GENOMIC DNA]</scope>
    <source>
        <strain evidence="2">cv. OR44</strain>
    </source>
</reference>
<feature type="region of interest" description="Disordered" evidence="1">
    <location>
        <begin position="48"/>
        <end position="69"/>
    </location>
</feature>
<sequence>MAVAAVDNNCGGRGRRWQRLRWKNTPPAAGVVDEGRGGHRRLRWTRNASAMEEGDGNSKELGRLRPRRM</sequence>
<dbReference type="EnsemblPlants" id="OMERI11G15660.1">
    <property type="protein sequence ID" value="OMERI11G15660.1"/>
    <property type="gene ID" value="OMERI11G15660"/>
</dbReference>
<accession>A0A0E0F7E8</accession>
<name>A0A0E0F7E8_9ORYZ</name>
<dbReference type="AlphaFoldDB" id="A0A0E0F7E8"/>
<evidence type="ECO:0008006" key="4">
    <source>
        <dbReference type="Google" id="ProtNLM"/>
    </source>
</evidence>
<proteinExistence type="predicted"/>
<dbReference type="HOGENOM" id="CLU_2780129_0_0_1"/>
<organism evidence="2">
    <name type="scientific">Oryza meridionalis</name>
    <dbReference type="NCBI Taxonomy" id="40149"/>
    <lineage>
        <taxon>Eukaryota</taxon>
        <taxon>Viridiplantae</taxon>
        <taxon>Streptophyta</taxon>
        <taxon>Embryophyta</taxon>
        <taxon>Tracheophyta</taxon>
        <taxon>Spermatophyta</taxon>
        <taxon>Magnoliopsida</taxon>
        <taxon>Liliopsida</taxon>
        <taxon>Poales</taxon>
        <taxon>Poaceae</taxon>
        <taxon>BOP clade</taxon>
        <taxon>Oryzoideae</taxon>
        <taxon>Oryzeae</taxon>
        <taxon>Oryzinae</taxon>
        <taxon>Oryza</taxon>
    </lineage>
</organism>